<dbReference type="PROSITE" id="PS50203">
    <property type="entry name" value="CALPAIN_CAT"/>
    <property type="match status" value="1"/>
</dbReference>
<dbReference type="InterPro" id="IPR019533">
    <property type="entry name" value="Peptidase_S26"/>
</dbReference>
<dbReference type="InterPro" id="IPR022682">
    <property type="entry name" value="Calpain_domain_III"/>
</dbReference>
<dbReference type="Proteomes" id="UP000242913">
    <property type="component" value="Unassembled WGS sequence"/>
</dbReference>
<proteinExistence type="inferred from homology"/>
<dbReference type="SMART" id="SM00230">
    <property type="entry name" value="CysPc"/>
    <property type="match status" value="1"/>
</dbReference>
<evidence type="ECO:0000256" key="6">
    <source>
        <dbReference type="PROSITE-ProRule" id="PRU00239"/>
    </source>
</evidence>
<sequence length="948" mass="106706">MRQDLDAVWLLCCSRETFYSIEISSSMLACCMDPERDRSGEHHIKCYKFKGDQIGDIIGGFISGGGGSGSSGSRGGGGGVNVGDIAGIIGGLAGPGSKGDKIGGLISGIGGLIGKKGQYRDGGPNVNPNNLSGGMTDVVSGLVGHLAHRYLNVDPTTGRIIGAIAGNLIFNLGGKDNKLGAVGKVVLDNIISGKFKRKVDPYIPPKPSRRLYPPIPDRRLDEPLDFYAERDRCLAKQQLFEDPQFPADDKSLFFSRRPPKEIEWRRPGEICDSPQLLYEGQSRFDVVQGELGDCWLLAAAANLTLKDELFYRVVPPDQSFTENYAGIFHFQFWHYGVWVDVVIDDRLPTSTNGELLYMHSRDNNEFWSALLEKAYAKLHGSYEALKGGTTSEALEDFTGGLTEFFDLQQPPNHLMEMMMRGFEMGSLFGCSIEADPHEWEARLRNGLVKGHAYSITGMKMVNGPRGRIPLLRIRNPWGNEQEWNGAWSDNSREWQYISQQQRNEMGLVFAHDGEFWMSFDDFLRYFEKMEICNLGPEVMNEVYQMTGVQSSQNAWATYTHDGAWITNETAGGCRNYIQTFAMNPQYLIQVSDSDPYDDDNLCTVIIAVLQKYRREMKHLGVENVPIGFAVYDIGNVSGRLTKQYFQQHKSCARSAAFINLREITGRFRIPPGNYVIVPSTFEPNEEAEFMLRVFTNGFIESDFKSKIFQAAVNFDRNERLRISVIRIPHLTVLISAMKLTALHNYIRRATRHGKSEINKTEPSSLLIHVIKEFLFRLGKSVGILSVPIVFIDVIGYPASVTGSSMEPTLYGGSEKWWKRDIVWLSRFGLNRPEIGQIYTFIPPNDPESRHIKRITAMDGDIIRPKRGPSFVEIPTGCYWMESDNPNNYYDSRLYGPATLQVSGGLLTARATHIIWPPQRWSTIKSEVFEHSTVPISRRYSLFGINFPW</sequence>
<dbReference type="FunFam" id="2.60.120.380:FF:000002">
    <property type="entry name" value="calpain-3 isoform X1"/>
    <property type="match status" value="1"/>
</dbReference>
<dbReference type="CDD" id="cd06530">
    <property type="entry name" value="S26_SPase_I"/>
    <property type="match status" value="1"/>
</dbReference>
<evidence type="ECO:0000256" key="2">
    <source>
        <dbReference type="ARBA" id="ARBA00022670"/>
    </source>
</evidence>
<dbReference type="SMART" id="SM00720">
    <property type="entry name" value="calpain_III"/>
    <property type="match status" value="1"/>
</dbReference>
<dbReference type="Pfam" id="PF01067">
    <property type="entry name" value="Calpain_III"/>
    <property type="match status" value="1"/>
</dbReference>
<gene>
    <name evidence="8" type="ORF">X798_04515</name>
</gene>
<dbReference type="CDD" id="cd00214">
    <property type="entry name" value="Calpain_III"/>
    <property type="match status" value="1"/>
</dbReference>
<dbReference type="PROSITE" id="PS00139">
    <property type="entry name" value="THIOL_PROTEASE_CYS"/>
    <property type="match status" value="1"/>
</dbReference>
<dbReference type="InterPro" id="IPR019756">
    <property type="entry name" value="Pept_S26A_signal_pept_1_Ser-AS"/>
</dbReference>
<dbReference type="AlphaFoldDB" id="A0A238BUS6"/>
<reference evidence="8 9" key="1">
    <citation type="submission" date="2015-12" db="EMBL/GenBank/DDBJ databases">
        <title>Draft genome of the nematode, Onchocerca flexuosa.</title>
        <authorList>
            <person name="Mitreva M."/>
        </authorList>
    </citation>
    <scope>NUCLEOTIDE SEQUENCE [LARGE SCALE GENOMIC DNA]</scope>
    <source>
        <strain evidence="8">Red Deer</strain>
    </source>
</reference>
<dbReference type="Gene3D" id="2.10.109.10">
    <property type="entry name" value="Umud Fragment, subunit A"/>
    <property type="match status" value="1"/>
</dbReference>
<keyword evidence="9" id="KW-1185">Reference proteome</keyword>
<dbReference type="CDD" id="cd00044">
    <property type="entry name" value="CysPc"/>
    <property type="match status" value="1"/>
</dbReference>
<dbReference type="SUPFAM" id="SSF51306">
    <property type="entry name" value="LexA/Signal peptidase"/>
    <property type="match status" value="1"/>
</dbReference>
<dbReference type="GO" id="GO:0004252">
    <property type="term" value="F:serine-type endopeptidase activity"/>
    <property type="evidence" value="ECO:0007669"/>
    <property type="project" value="InterPro"/>
</dbReference>
<dbReference type="SUPFAM" id="SSF49758">
    <property type="entry name" value="Calpain large subunit, middle domain (domain III)"/>
    <property type="match status" value="1"/>
</dbReference>
<feature type="active site" evidence="5 6">
    <location>
        <position position="294"/>
    </location>
</feature>
<dbReference type="OrthoDB" id="424753at2759"/>
<dbReference type="GO" id="GO:0005737">
    <property type="term" value="C:cytoplasm"/>
    <property type="evidence" value="ECO:0007669"/>
    <property type="project" value="TreeGrafter"/>
</dbReference>
<keyword evidence="2 6" id="KW-0645">Protease</keyword>
<dbReference type="Gene3D" id="3.90.70.10">
    <property type="entry name" value="Cysteine proteinases"/>
    <property type="match status" value="1"/>
</dbReference>
<dbReference type="InterPro" id="IPR000169">
    <property type="entry name" value="Pept_cys_AS"/>
</dbReference>
<keyword evidence="4 6" id="KW-0788">Thiol protease</keyword>
<evidence type="ECO:0000256" key="5">
    <source>
        <dbReference type="PIRSR" id="PIRSR622684-1"/>
    </source>
</evidence>
<dbReference type="InterPro" id="IPR033883">
    <property type="entry name" value="C2_III"/>
</dbReference>
<dbReference type="Pfam" id="PF00648">
    <property type="entry name" value="Peptidase_C2"/>
    <property type="match status" value="1"/>
</dbReference>
<organism evidence="8 9">
    <name type="scientific">Onchocerca flexuosa</name>
    <dbReference type="NCBI Taxonomy" id="387005"/>
    <lineage>
        <taxon>Eukaryota</taxon>
        <taxon>Metazoa</taxon>
        <taxon>Ecdysozoa</taxon>
        <taxon>Nematoda</taxon>
        <taxon>Chromadorea</taxon>
        <taxon>Rhabditida</taxon>
        <taxon>Spirurina</taxon>
        <taxon>Spiruromorpha</taxon>
        <taxon>Filarioidea</taxon>
        <taxon>Onchocercidae</taxon>
        <taxon>Onchocerca</taxon>
    </lineage>
</organism>
<dbReference type="InterPro" id="IPR036286">
    <property type="entry name" value="LexA/Signal_pep-like_sf"/>
</dbReference>
<dbReference type="InterPro" id="IPR022683">
    <property type="entry name" value="Calpain_III"/>
</dbReference>
<dbReference type="PRINTS" id="PR00704">
    <property type="entry name" value="CALPAIN"/>
</dbReference>
<dbReference type="EMBL" id="KZ270008">
    <property type="protein sequence ID" value="OZC08455.1"/>
    <property type="molecule type" value="Genomic_DNA"/>
</dbReference>
<evidence type="ECO:0000256" key="1">
    <source>
        <dbReference type="ARBA" id="ARBA00007623"/>
    </source>
</evidence>
<feature type="domain" description="Calpain catalytic" evidence="7">
    <location>
        <begin position="239"/>
        <end position="535"/>
    </location>
</feature>
<dbReference type="PANTHER" id="PTHR10183:SF419">
    <property type="entry name" value="CALPAIN CLP-1"/>
    <property type="match status" value="1"/>
</dbReference>
<comment type="similarity">
    <text evidence="1">Belongs to the peptidase C2 family.</text>
</comment>
<dbReference type="GO" id="GO:0016020">
    <property type="term" value="C:membrane"/>
    <property type="evidence" value="ECO:0007669"/>
    <property type="project" value="InterPro"/>
</dbReference>
<name>A0A238BUS6_9BILA</name>
<dbReference type="InterPro" id="IPR036213">
    <property type="entry name" value="Calpain_III_sf"/>
</dbReference>
<dbReference type="SUPFAM" id="SSF54001">
    <property type="entry name" value="Cysteine proteinases"/>
    <property type="match status" value="1"/>
</dbReference>
<dbReference type="PROSITE" id="PS00501">
    <property type="entry name" value="SPASE_I_1"/>
    <property type="match status" value="1"/>
</dbReference>
<dbReference type="Pfam" id="PF10502">
    <property type="entry name" value="Peptidase_S26"/>
    <property type="match status" value="1"/>
</dbReference>
<dbReference type="Gene3D" id="2.60.120.380">
    <property type="match status" value="1"/>
</dbReference>
<evidence type="ECO:0000313" key="8">
    <source>
        <dbReference type="EMBL" id="OZC08455.1"/>
    </source>
</evidence>
<evidence type="ECO:0000313" key="9">
    <source>
        <dbReference type="Proteomes" id="UP000242913"/>
    </source>
</evidence>
<evidence type="ECO:0000256" key="4">
    <source>
        <dbReference type="ARBA" id="ARBA00022807"/>
    </source>
</evidence>
<dbReference type="InterPro" id="IPR022684">
    <property type="entry name" value="Calpain_cysteine_protease"/>
</dbReference>
<feature type="active site" evidence="5 6">
    <location>
        <position position="451"/>
    </location>
</feature>
<evidence type="ECO:0000259" key="7">
    <source>
        <dbReference type="PROSITE" id="PS50203"/>
    </source>
</evidence>
<dbReference type="GO" id="GO:0004198">
    <property type="term" value="F:calcium-dependent cysteine-type endopeptidase activity"/>
    <property type="evidence" value="ECO:0007669"/>
    <property type="project" value="InterPro"/>
</dbReference>
<dbReference type="FunFam" id="3.90.70.10:FF:000001">
    <property type="entry name" value="Calpain-1 catalytic subunit"/>
    <property type="match status" value="1"/>
</dbReference>
<evidence type="ECO:0000256" key="3">
    <source>
        <dbReference type="ARBA" id="ARBA00022801"/>
    </source>
</evidence>
<dbReference type="GO" id="GO:0006465">
    <property type="term" value="P:signal peptide processing"/>
    <property type="evidence" value="ECO:0007669"/>
    <property type="project" value="InterPro"/>
</dbReference>
<keyword evidence="3 6" id="KW-0378">Hydrolase</keyword>
<dbReference type="InterPro" id="IPR038765">
    <property type="entry name" value="Papain-like_cys_pep_sf"/>
</dbReference>
<feature type="active site" evidence="5 6">
    <location>
        <position position="475"/>
    </location>
</feature>
<accession>A0A238BUS6</accession>
<dbReference type="InterPro" id="IPR001300">
    <property type="entry name" value="Peptidase_C2_calpain_cat"/>
</dbReference>
<dbReference type="PANTHER" id="PTHR10183">
    <property type="entry name" value="CALPAIN"/>
    <property type="match status" value="1"/>
</dbReference>
<protein>
    <submittedName>
        <fullName evidence="8">Calpain clp-1 family protein</fullName>
    </submittedName>
</protein>